<keyword evidence="5 8" id="KW-0812">Transmembrane</keyword>
<dbReference type="AlphaFoldDB" id="A0A7W6ALT7"/>
<dbReference type="GO" id="GO:0022857">
    <property type="term" value="F:transmembrane transporter activity"/>
    <property type="evidence" value="ECO:0007669"/>
    <property type="project" value="InterPro"/>
</dbReference>
<dbReference type="PANTHER" id="PTHR30472">
    <property type="entry name" value="FERRIC ENTEROBACTIN TRANSPORT SYSTEM PERMEASE PROTEIN"/>
    <property type="match status" value="1"/>
</dbReference>
<evidence type="ECO:0000256" key="4">
    <source>
        <dbReference type="ARBA" id="ARBA00022475"/>
    </source>
</evidence>
<dbReference type="GO" id="GO:0033214">
    <property type="term" value="P:siderophore-iron import into cell"/>
    <property type="evidence" value="ECO:0007669"/>
    <property type="project" value="TreeGrafter"/>
</dbReference>
<evidence type="ECO:0000256" key="1">
    <source>
        <dbReference type="ARBA" id="ARBA00004651"/>
    </source>
</evidence>
<evidence type="ECO:0000256" key="8">
    <source>
        <dbReference type="SAM" id="Phobius"/>
    </source>
</evidence>
<evidence type="ECO:0000256" key="7">
    <source>
        <dbReference type="ARBA" id="ARBA00023136"/>
    </source>
</evidence>
<dbReference type="PANTHER" id="PTHR30472:SF37">
    <property type="entry name" value="FE(3+) DICITRATE TRANSPORT SYSTEM PERMEASE PROTEIN FECD-RELATED"/>
    <property type="match status" value="1"/>
</dbReference>
<dbReference type="InterPro" id="IPR000522">
    <property type="entry name" value="ABC_transptr_permease_BtuC"/>
</dbReference>
<proteinExistence type="inferred from homology"/>
<dbReference type="InterPro" id="IPR037294">
    <property type="entry name" value="ABC_BtuC-like"/>
</dbReference>
<feature type="transmembrane region" description="Helical" evidence="8">
    <location>
        <begin position="84"/>
        <end position="106"/>
    </location>
</feature>
<keyword evidence="6 8" id="KW-1133">Transmembrane helix</keyword>
<keyword evidence="4" id="KW-1003">Cell membrane</keyword>
<evidence type="ECO:0000256" key="3">
    <source>
        <dbReference type="ARBA" id="ARBA00022448"/>
    </source>
</evidence>
<keyword evidence="7 8" id="KW-0472">Membrane</keyword>
<dbReference type="GO" id="GO:0005886">
    <property type="term" value="C:plasma membrane"/>
    <property type="evidence" value="ECO:0007669"/>
    <property type="project" value="UniProtKB-SubCell"/>
</dbReference>
<evidence type="ECO:0000256" key="6">
    <source>
        <dbReference type="ARBA" id="ARBA00022989"/>
    </source>
</evidence>
<sequence>MPPSVLSARRWRSASARWLDVLPLGDAVASVLGLPLARTKLTLLTVTALATGLSALVIGPVSFVGLMGPHLARSAGFTRAREHLAGSILIGCGLMAAADLLSRLLFYPYQMPVGLFASLVGAPYLVWAVMRPSSP</sequence>
<evidence type="ECO:0000256" key="2">
    <source>
        <dbReference type="ARBA" id="ARBA00007935"/>
    </source>
</evidence>
<gene>
    <name evidence="9" type="ORF">GGR33_004519</name>
</gene>
<accession>A0A7W6ALT7</accession>
<name>A0A7W6ALT7_9HYPH</name>
<evidence type="ECO:0000313" key="9">
    <source>
        <dbReference type="EMBL" id="MBB3904993.1"/>
    </source>
</evidence>
<comment type="caution">
    <text evidence="9">The sequence shown here is derived from an EMBL/GenBank/DDBJ whole genome shotgun (WGS) entry which is preliminary data.</text>
</comment>
<feature type="transmembrane region" description="Helical" evidence="8">
    <location>
        <begin position="43"/>
        <end position="72"/>
    </location>
</feature>
<dbReference type="EMBL" id="JACIDN010000009">
    <property type="protein sequence ID" value="MBB3904993.1"/>
    <property type="molecule type" value="Genomic_DNA"/>
</dbReference>
<dbReference type="Pfam" id="PF01032">
    <property type="entry name" value="FecCD"/>
    <property type="match status" value="1"/>
</dbReference>
<keyword evidence="3" id="KW-0813">Transport</keyword>
<comment type="subcellular location">
    <subcellularLocation>
        <location evidence="1">Cell membrane</location>
        <topology evidence="1">Multi-pass membrane protein</topology>
    </subcellularLocation>
</comment>
<protein>
    <submittedName>
        <fullName evidence="9">ABC-type Fe3+-siderophore transport system permease subunit</fullName>
    </submittedName>
</protein>
<evidence type="ECO:0000313" key="10">
    <source>
        <dbReference type="Proteomes" id="UP000517759"/>
    </source>
</evidence>
<dbReference type="Proteomes" id="UP000517759">
    <property type="component" value="Unassembled WGS sequence"/>
</dbReference>
<reference evidence="9 10" key="1">
    <citation type="submission" date="2020-08" db="EMBL/GenBank/DDBJ databases">
        <title>Genomic Encyclopedia of Type Strains, Phase IV (KMG-IV): sequencing the most valuable type-strain genomes for metagenomic binning, comparative biology and taxonomic classification.</title>
        <authorList>
            <person name="Goeker M."/>
        </authorList>
    </citation>
    <scope>NUCLEOTIDE SEQUENCE [LARGE SCALE GENOMIC DNA]</scope>
    <source>
        <strain evidence="9 10">DSM 24105</strain>
    </source>
</reference>
<comment type="similarity">
    <text evidence="2">Belongs to the binding-protein-dependent transport system permease family. FecCD subfamily.</text>
</comment>
<evidence type="ECO:0000256" key="5">
    <source>
        <dbReference type="ARBA" id="ARBA00022692"/>
    </source>
</evidence>
<feature type="transmembrane region" description="Helical" evidence="8">
    <location>
        <begin position="112"/>
        <end position="130"/>
    </location>
</feature>
<dbReference type="SUPFAM" id="SSF81345">
    <property type="entry name" value="ABC transporter involved in vitamin B12 uptake, BtuC"/>
    <property type="match status" value="1"/>
</dbReference>
<dbReference type="RefSeq" id="WP_284211859.1">
    <property type="nucleotide sequence ID" value="NZ_BSPG01000027.1"/>
</dbReference>
<dbReference type="Gene3D" id="1.10.3470.10">
    <property type="entry name" value="ABC transporter involved in vitamin B12 uptake, BtuC"/>
    <property type="match status" value="1"/>
</dbReference>
<organism evidence="9 10">
    <name type="scientific">Methylobacterium brachythecii</name>
    <dbReference type="NCBI Taxonomy" id="1176177"/>
    <lineage>
        <taxon>Bacteria</taxon>
        <taxon>Pseudomonadati</taxon>
        <taxon>Pseudomonadota</taxon>
        <taxon>Alphaproteobacteria</taxon>
        <taxon>Hyphomicrobiales</taxon>
        <taxon>Methylobacteriaceae</taxon>
        <taxon>Methylobacterium</taxon>
    </lineage>
</organism>